<gene>
    <name evidence="2" type="ORF">COX93_02790</name>
</gene>
<name>A0A2J0MF80_9BACT</name>
<organism evidence="2 3">
    <name type="scientific">Candidatus Nomurabacteria bacterium CG_4_10_14_0_2_um_filter_30_12</name>
    <dbReference type="NCBI Taxonomy" id="1974727"/>
    <lineage>
        <taxon>Bacteria</taxon>
        <taxon>Candidatus Nomuraibacteriota</taxon>
    </lineage>
</organism>
<evidence type="ECO:0000313" key="3">
    <source>
        <dbReference type="Proteomes" id="UP000228547"/>
    </source>
</evidence>
<feature type="domain" description="KilA-N DNA-binding" evidence="1">
    <location>
        <begin position="38"/>
        <end position="122"/>
    </location>
</feature>
<evidence type="ECO:0000259" key="1">
    <source>
        <dbReference type="Pfam" id="PF10543"/>
    </source>
</evidence>
<reference evidence="3" key="1">
    <citation type="submission" date="2017-09" db="EMBL/GenBank/DDBJ databases">
        <title>Depth-based differentiation of microbial function through sediment-hosted aquifers and enrichment of novel symbionts in the deep terrestrial subsurface.</title>
        <authorList>
            <person name="Probst A.J."/>
            <person name="Ladd B."/>
            <person name="Jarett J.K."/>
            <person name="Geller-Mcgrath D.E."/>
            <person name="Sieber C.M.K."/>
            <person name="Emerson J.B."/>
            <person name="Anantharaman K."/>
            <person name="Thomas B.C."/>
            <person name="Malmstrom R."/>
            <person name="Stieglmeier M."/>
            <person name="Klingl A."/>
            <person name="Woyke T."/>
            <person name="Ryan C.M."/>
            <person name="Banfield J.F."/>
        </authorList>
    </citation>
    <scope>NUCLEOTIDE SEQUENCE [LARGE SCALE GENOMIC DNA]</scope>
</reference>
<dbReference type="AlphaFoldDB" id="A0A2J0MF80"/>
<dbReference type="Pfam" id="PF10543">
    <property type="entry name" value="ORF6N"/>
    <property type="match status" value="1"/>
</dbReference>
<protein>
    <submittedName>
        <fullName evidence="2">DNA-binding protein</fullName>
    </submittedName>
</protein>
<sequence length="190" mass="22295">MQKKNIKLNKKQNLNRQGLVNANTNELVFVPIEKVISKILLIRKKKVMIDRDLAELYGVETKILNQAVKRNIRRFPVDFMFQLNKNEKTQVVTNCDHLRILKFSPQLSYVFTEQGVAMLSSVLNSERAILVNIQIIRTFTKLRELIATNIKLRQKIDVMEQKYDIKFKKVFDVLKQLLMQDNKSKSKIGF</sequence>
<accession>A0A2J0MF80</accession>
<proteinExistence type="predicted"/>
<evidence type="ECO:0000313" key="2">
    <source>
        <dbReference type="EMBL" id="PIZ86923.1"/>
    </source>
</evidence>
<dbReference type="GO" id="GO:0003677">
    <property type="term" value="F:DNA binding"/>
    <property type="evidence" value="ECO:0007669"/>
    <property type="project" value="UniProtKB-KW"/>
</dbReference>
<dbReference type="InterPro" id="IPR018873">
    <property type="entry name" value="KilA-N_DNA-bd_domain"/>
</dbReference>
<dbReference type="EMBL" id="PFOY01000040">
    <property type="protein sequence ID" value="PIZ86923.1"/>
    <property type="molecule type" value="Genomic_DNA"/>
</dbReference>
<comment type="caution">
    <text evidence="2">The sequence shown here is derived from an EMBL/GenBank/DDBJ whole genome shotgun (WGS) entry which is preliminary data.</text>
</comment>
<keyword evidence="2" id="KW-0238">DNA-binding</keyword>
<dbReference type="Proteomes" id="UP000228547">
    <property type="component" value="Unassembled WGS sequence"/>
</dbReference>